<protein>
    <recommendedName>
        <fullName evidence="3">DUF4336 domain-containing protein</fullName>
    </recommendedName>
</protein>
<evidence type="ECO:0000313" key="1">
    <source>
        <dbReference type="EMBL" id="AKU95446.1"/>
    </source>
</evidence>
<accession>A0A0K1PPY8</accession>
<dbReference type="KEGG" id="llu:AKJ09_02110"/>
<dbReference type="InterPro" id="IPR036866">
    <property type="entry name" value="RibonucZ/Hydroxyglut_hydro"/>
</dbReference>
<proteinExistence type="predicted"/>
<gene>
    <name evidence="1" type="ORF">AKJ09_02110</name>
</gene>
<evidence type="ECO:0008006" key="3">
    <source>
        <dbReference type="Google" id="ProtNLM"/>
    </source>
</evidence>
<dbReference type="SUPFAM" id="SSF56281">
    <property type="entry name" value="Metallo-hydrolase/oxidoreductase"/>
    <property type="match status" value="1"/>
</dbReference>
<dbReference type="STRING" id="1391654.AKJ09_02110"/>
<evidence type="ECO:0000313" key="2">
    <source>
        <dbReference type="Proteomes" id="UP000064967"/>
    </source>
</evidence>
<organism evidence="1 2">
    <name type="scientific">Labilithrix luteola</name>
    <dbReference type="NCBI Taxonomy" id="1391654"/>
    <lineage>
        <taxon>Bacteria</taxon>
        <taxon>Pseudomonadati</taxon>
        <taxon>Myxococcota</taxon>
        <taxon>Polyangia</taxon>
        <taxon>Polyangiales</taxon>
        <taxon>Labilitrichaceae</taxon>
        <taxon>Labilithrix</taxon>
    </lineage>
</organism>
<reference evidence="1 2" key="1">
    <citation type="submission" date="2015-08" db="EMBL/GenBank/DDBJ databases">
        <authorList>
            <person name="Babu N.S."/>
            <person name="Beckwith C.J."/>
            <person name="Beseler K.G."/>
            <person name="Brison A."/>
            <person name="Carone J.V."/>
            <person name="Caskin T.P."/>
            <person name="Diamond M."/>
            <person name="Durham M.E."/>
            <person name="Foxe J.M."/>
            <person name="Go M."/>
            <person name="Henderson B.A."/>
            <person name="Jones I.B."/>
            <person name="McGettigan J.A."/>
            <person name="Micheletti S.J."/>
            <person name="Nasrallah M.E."/>
            <person name="Ortiz D."/>
            <person name="Piller C.R."/>
            <person name="Privatt S.R."/>
            <person name="Schneider S.L."/>
            <person name="Sharp S."/>
            <person name="Smith T.C."/>
            <person name="Stanton J.D."/>
            <person name="Ullery H.E."/>
            <person name="Wilson R.J."/>
            <person name="Serrano M.G."/>
            <person name="Buck G."/>
            <person name="Lee V."/>
            <person name="Wang Y."/>
            <person name="Carvalho R."/>
            <person name="Voegtly L."/>
            <person name="Shi R."/>
            <person name="Duckworth R."/>
            <person name="Johnson A."/>
            <person name="Loviza R."/>
            <person name="Walstead R."/>
            <person name="Shah Z."/>
            <person name="Kiflezghi M."/>
            <person name="Wade K."/>
            <person name="Ball S.L."/>
            <person name="Bradley K.W."/>
            <person name="Asai D.J."/>
            <person name="Bowman C.A."/>
            <person name="Russell D.A."/>
            <person name="Pope W.H."/>
            <person name="Jacobs-Sera D."/>
            <person name="Hendrix R.W."/>
            <person name="Hatfull G.F."/>
        </authorList>
    </citation>
    <scope>NUCLEOTIDE SEQUENCE [LARGE SCALE GENOMIC DNA]</scope>
    <source>
        <strain evidence="1 2">DSM 27648</strain>
    </source>
</reference>
<dbReference type="EMBL" id="CP012333">
    <property type="protein sequence ID" value="AKU95446.1"/>
    <property type="molecule type" value="Genomic_DNA"/>
</dbReference>
<dbReference type="AlphaFoldDB" id="A0A0K1PPY8"/>
<keyword evidence="2" id="KW-1185">Reference proteome</keyword>
<name>A0A0K1PPY8_9BACT</name>
<sequence>MMGVFDSGEMTMSARDSWEVFDDERPFAGVIYGRQRVRTVVIGIGDGGLLVFSPGVPLAERLWSELEAWGRPRFLLAPNHFHNAGLATWKSRYPTARIVAHPTALRRLRKKVPGVEIDDLTVLEAALPAGVRVFSPPSAKQGETFVSVATKDGPAWVSCDAIINERRLPGGLAGTAIRLLGFRAGLMTNPVFKRIFVRDKSAYKDFVLGELDREAPRMFVPCHGDPLRGDDVASRLRAITSAA</sequence>
<dbReference type="Proteomes" id="UP000064967">
    <property type="component" value="Chromosome"/>
</dbReference>